<dbReference type="Pfam" id="PF09216">
    <property type="entry name" value="Pfg27"/>
    <property type="match status" value="1"/>
</dbReference>
<keyword evidence="1" id="KW-0732">Signal</keyword>
<dbReference type="Proteomes" id="UP000220158">
    <property type="component" value="Chromosome 14"/>
</dbReference>
<dbReference type="EMBL" id="LN835309">
    <property type="protein sequence ID" value="CRH02722.1"/>
    <property type="molecule type" value="Genomic_DNA"/>
</dbReference>
<dbReference type="VEuPathDB" id="PlasmoDB:PRELSG_1445600"/>
<sequence length="227" mass="26151">MISKYFFLLNAIILIGGIFKDNISGVKAAESPQVSGEPISSDRYFMHFREYCTLEFEMTVFSLDHVLGVGEIDEMKKILSDLKSIKKEVVTSARKYHQVVMDDEDSDNMTSRISDRLLCLCNEIKVTDDYYALLKNIFWAEQRSLEDAFIEINKKENVVDRKKLIENINMLKSNFKKYLDVLNIKLSEDQMHNTAMRMSKFLTDVFGLTIKIVKPIPLIPDDGNTPS</sequence>
<keyword evidence="3" id="KW-1185">Reference proteome</keyword>
<feature type="signal peptide" evidence="1">
    <location>
        <begin position="1"/>
        <end position="28"/>
    </location>
</feature>
<dbReference type="SUPFAM" id="SSF89162">
    <property type="entry name" value="Gametocyte protein Pfg27"/>
    <property type="match status" value="1"/>
</dbReference>
<feature type="chain" id="PRO_5012588417" evidence="1">
    <location>
        <begin position="29"/>
        <end position="227"/>
    </location>
</feature>
<dbReference type="InterPro" id="IPR015299">
    <property type="entry name" value="Gamete_antigen_PLAspp"/>
</dbReference>
<name>A0A1J1HF92_PLARL</name>
<proteinExistence type="predicted"/>
<accession>A0A1J1HF92</accession>
<protein>
    <submittedName>
        <fullName evidence="2">Gamete antigen 27/25, putative</fullName>
    </submittedName>
</protein>
<evidence type="ECO:0000256" key="1">
    <source>
        <dbReference type="SAM" id="SignalP"/>
    </source>
</evidence>
<dbReference type="RefSeq" id="XP_028535242.1">
    <property type="nucleotide sequence ID" value="XM_028679538.1"/>
</dbReference>
<gene>
    <name evidence="2" type="ORF">PRELSG_1445600</name>
</gene>
<organism evidence="2 3">
    <name type="scientific">Plasmodium relictum</name>
    <dbReference type="NCBI Taxonomy" id="85471"/>
    <lineage>
        <taxon>Eukaryota</taxon>
        <taxon>Sar</taxon>
        <taxon>Alveolata</taxon>
        <taxon>Apicomplexa</taxon>
        <taxon>Aconoidasida</taxon>
        <taxon>Haemosporida</taxon>
        <taxon>Plasmodiidae</taxon>
        <taxon>Plasmodium</taxon>
        <taxon>Plasmodium (Haemamoeba)</taxon>
    </lineage>
</organism>
<reference evidence="2 3" key="1">
    <citation type="submission" date="2015-04" db="EMBL/GenBank/DDBJ databases">
        <authorList>
            <consortium name="Pathogen Informatics"/>
        </authorList>
    </citation>
    <scope>NUCLEOTIDE SEQUENCE [LARGE SCALE GENOMIC DNA]</scope>
    <source>
        <strain evidence="2 3">SGS1</strain>
    </source>
</reference>
<dbReference type="GeneID" id="39738888"/>
<dbReference type="Gene3D" id="1.10.3030.10">
    <property type="entry name" value="Gametocyte protein Pfg27"/>
    <property type="match status" value="1"/>
</dbReference>
<dbReference type="AlphaFoldDB" id="A0A1J1HF92"/>
<dbReference type="OMA" id="REYCTLE"/>
<dbReference type="InterPro" id="IPR036469">
    <property type="entry name" value="Pfg27_sf"/>
</dbReference>
<dbReference type="KEGG" id="prel:PRELSG_1445600"/>
<evidence type="ECO:0000313" key="3">
    <source>
        <dbReference type="Proteomes" id="UP000220158"/>
    </source>
</evidence>
<evidence type="ECO:0000313" key="2">
    <source>
        <dbReference type="EMBL" id="CRH02722.1"/>
    </source>
</evidence>